<dbReference type="AlphaFoldDB" id="G5N9J1"/>
<protein>
    <submittedName>
        <fullName evidence="2">Uncharacterized protein</fullName>
    </submittedName>
</protein>
<accession>G5N9J1</accession>
<feature type="region of interest" description="Disordered" evidence="1">
    <location>
        <begin position="1"/>
        <end position="32"/>
    </location>
</feature>
<evidence type="ECO:0000313" key="3">
    <source>
        <dbReference type="Proteomes" id="UP000003532"/>
    </source>
</evidence>
<evidence type="ECO:0000313" key="2">
    <source>
        <dbReference type="EMBL" id="EHC61297.1"/>
    </source>
</evidence>
<feature type="compositionally biased region" description="Basic and acidic residues" evidence="1">
    <location>
        <begin position="74"/>
        <end position="96"/>
    </location>
</feature>
<dbReference type="Proteomes" id="UP000003532">
    <property type="component" value="Unassembled WGS sequence"/>
</dbReference>
<name>G5N9J1_SALET</name>
<gene>
    <name evidence="2" type="ORF">LTSEINV_1066</name>
</gene>
<organism evidence="2 3">
    <name type="scientific">Salmonella enterica subsp. enterica serovar Inverness str. R8-3668</name>
    <dbReference type="NCBI Taxonomy" id="913075"/>
    <lineage>
        <taxon>Bacteria</taxon>
        <taxon>Pseudomonadati</taxon>
        <taxon>Pseudomonadota</taxon>
        <taxon>Gammaproteobacteria</taxon>
        <taxon>Enterobacterales</taxon>
        <taxon>Enterobacteriaceae</taxon>
        <taxon>Salmonella</taxon>
    </lineage>
</organism>
<dbReference type="EMBL" id="AFCO01000371">
    <property type="protein sequence ID" value="EHC61297.1"/>
    <property type="molecule type" value="Genomic_DNA"/>
</dbReference>
<comment type="caution">
    <text evidence="2">The sequence shown here is derived from an EMBL/GenBank/DDBJ whole genome shotgun (WGS) entry which is preliminary data.</text>
</comment>
<proteinExistence type="predicted"/>
<reference evidence="2 3" key="1">
    <citation type="journal article" date="2011" name="BMC Genomics">
        <title>Genome sequencing reveals diversification of virulence factor content and possible host adaptation in distinct subpopulations of Salmonella enterica.</title>
        <authorList>
            <person name="den Bakker H.C."/>
            <person name="Moreno Switt A.I."/>
            <person name="Govoni G."/>
            <person name="Cummings C.A."/>
            <person name="Ranieri M.L."/>
            <person name="Degoricija L."/>
            <person name="Hoelzer K."/>
            <person name="Rodriguez-Rivera L.D."/>
            <person name="Brown S."/>
            <person name="Bolchacova E."/>
            <person name="Furtado M.R."/>
            <person name="Wiedmann M."/>
        </authorList>
    </citation>
    <scope>NUCLEOTIDE SEQUENCE [LARGE SCALE GENOMIC DNA]</scope>
    <source>
        <strain evidence="2 3">R8-3668</strain>
    </source>
</reference>
<feature type="compositionally biased region" description="Basic residues" evidence="1">
    <location>
        <begin position="64"/>
        <end position="73"/>
    </location>
</feature>
<sequence length="96" mass="10197">MSGVSAAPNSSEQFGAIADSGDGNSHVGDQQRDAVGIVRHKVAGFTEGIFGVTAHAAGFTAKHTAFRKRPGQRHRADGGDQPRDNGYRADFRQFGR</sequence>
<dbReference type="PATRIC" id="fig|913075.3.peg.819"/>
<dbReference type="BioCyc" id="SENT913075:G120P-3711-MONOMER"/>
<feature type="region of interest" description="Disordered" evidence="1">
    <location>
        <begin position="64"/>
        <end position="96"/>
    </location>
</feature>
<evidence type="ECO:0000256" key="1">
    <source>
        <dbReference type="SAM" id="MobiDB-lite"/>
    </source>
</evidence>